<evidence type="ECO:0000313" key="3">
    <source>
        <dbReference type="Proteomes" id="UP000053455"/>
    </source>
</evidence>
<evidence type="ECO:0000313" key="2">
    <source>
        <dbReference type="EMBL" id="KLI64524.1"/>
    </source>
</evidence>
<dbReference type="GO" id="GO:0016787">
    <property type="term" value="F:hydrolase activity"/>
    <property type="evidence" value="ECO:0007669"/>
    <property type="project" value="InterPro"/>
</dbReference>
<sequence length="288" mass="30092">MCDQDQFAATGRMDRREFGKFGAVGAAGAVAACAPVAAGEAAGLATQAVSFAADGGTMDGVFIHRSGTVSPGVILWPDIAGLRPAKIAMGMRLAEAGYAVLVANPYYRSVTGQQFEDFDDWRSNDGWNRVTPWREVNTPDAVMATARSVVGWLDAQDAVDSARGIGNQGYCMTGSWTIYSAAAVPGRIKAAASFHSGGLTRGEAMAPVNLLGDLAADAQVLIGMARDDYARDTSAKDQLEAAGAAAAADVSVEVYDGDHGWTVLDSPAYNEPEAERAWAALLAMYANL</sequence>
<proteinExistence type="predicted"/>
<name>A0A0H0XQB2_9SPHN</name>
<reference evidence="2 3" key="1">
    <citation type="submission" date="2015-04" db="EMBL/GenBank/DDBJ databases">
        <title>The draft genome sequence of Erythrobacter marinus HWDM-33.</title>
        <authorList>
            <person name="Zhuang L."/>
            <person name="Liu Y."/>
            <person name="Shao Z."/>
        </authorList>
    </citation>
    <scope>NUCLEOTIDE SEQUENCE [LARGE SCALE GENOMIC DNA]</scope>
    <source>
        <strain evidence="2 3">HWDM-33</strain>
    </source>
</reference>
<keyword evidence="3" id="KW-1185">Reference proteome</keyword>
<gene>
    <name evidence="2" type="ORF">AAV99_02770</name>
</gene>
<dbReference type="EMBL" id="LBHU01000001">
    <property type="protein sequence ID" value="KLI64524.1"/>
    <property type="molecule type" value="Genomic_DNA"/>
</dbReference>
<dbReference type="Pfam" id="PF01738">
    <property type="entry name" value="DLH"/>
    <property type="match status" value="1"/>
</dbReference>
<dbReference type="RefSeq" id="WP_047092389.1">
    <property type="nucleotide sequence ID" value="NZ_LBHU01000001.1"/>
</dbReference>
<dbReference type="PANTHER" id="PTHR46623:SF10">
    <property type="entry name" value="CARBOXYMETHYLENEBUTENOLIDASE HOMOLOG"/>
    <property type="match status" value="1"/>
</dbReference>
<dbReference type="Proteomes" id="UP000053455">
    <property type="component" value="Unassembled WGS sequence"/>
</dbReference>
<dbReference type="InterPro" id="IPR029058">
    <property type="entry name" value="AB_hydrolase_fold"/>
</dbReference>
<dbReference type="InterPro" id="IPR002925">
    <property type="entry name" value="Dienelactn_hydro"/>
</dbReference>
<organism evidence="2 3">
    <name type="scientific">Aurantiacibacter marinus</name>
    <dbReference type="NCBI Taxonomy" id="874156"/>
    <lineage>
        <taxon>Bacteria</taxon>
        <taxon>Pseudomonadati</taxon>
        <taxon>Pseudomonadota</taxon>
        <taxon>Alphaproteobacteria</taxon>
        <taxon>Sphingomonadales</taxon>
        <taxon>Erythrobacteraceae</taxon>
        <taxon>Aurantiacibacter</taxon>
    </lineage>
</organism>
<dbReference type="InterPro" id="IPR006311">
    <property type="entry name" value="TAT_signal"/>
</dbReference>
<dbReference type="OrthoDB" id="9787933at2"/>
<dbReference type="InterPro" id="IPR051049">
    <property type="entry name" value="Dienelactone_hydrolase-like"/>
</dbReference>
<dbReference type="PANTHER" id="PTHR46623">
    <property type="entry name" value="CARBOXYMETHYLENEBUTENOLIDASE-RELATED"/>
    <property type="match status" value="1"/>
</dbReference>
<comment type="caution">
    <text evidence="2">The sequence shown here is derived from an EMBL/GenBank/DDBJ whole genome shotgun (WGS) entry which is preliminary data.</text>
</comment>
<dbReference type="STRING" id="874156.GCA_001021555_00726"/>
<evidence type="ECO:0000259" key="1">
    <source>
        <dbReference type="Pfam" id="PF01738"/>
    </source>
</evidence>
<accession>A0A0H0XQB2</accession>
<feature type="domain" description="Dienelactone hydrolase" evidence="1">
    <location>
        <begin position="64"/>
        <end position="284"/>
    </location>
</feature>
<dbReference type="SUPFAM" id="SSF53474">
    <property type="entry name" value="alpha/beta-Hydrolases"/>
    <property type="match status" value="1"/>
</dbReference>
<dbReference type="AlphaFoldDB" id="A0A0H0XQB2"/>
<protein>
    <recommendedName>
        <fullName evidence="1">Dienelactone hydrolase domain-containing protein</fullName>
    </recommendedName>
</protein>
<dbReference type="PATRIC" id="fig|874156.12.peg.577"/>
<dbReference type="PROSITE" id="PS51318">
    <property type="entry name" value="TAT"/>
    <property type="match status" value="1"/>
</dbReference>
<dbReference type="Gene3D" id="3.40.50.1820">
    <property type="entry name" value="alpha/beta hydrolase"/>
    <property type="match status" value="1"/>
</dbReference>